<feature type="compositionally biased region" description="Low complexity" evidence="1">
    <location>
        <begin position="1"/>
        <end position="21"/>
    </location>
</feature>
<feature type="region of interest" description="Disordered" evidence="1">
    <location>
        <begin position="1"/>
        <end position="28"/>
    </location>
</feature>
<protein>
    <submittedName>
        <fullName evidence="2">Uncharacterized protein</fullName>
    </submittedName>
</protein>
<organism evidence="2 3">
    <name type="scientific">Parachaetomium inaequale</name>
    <dbReference type="NCBI Taxonomy" id="2588326"/>
    <lineage>
        <taxon>Eukaryota</taxon>
        <taxon>Fungi</taxon>
        <taxon>Dikarya</taxon>
        <taxon>Ascomycota</taxon>
        <taxon>Pezizomycotina</taxon>
        <taxon>Sordariomycetes</taxon>
        <taxon>Sordariomycetidae</taxon>
        <taxon>Sordariales</taxon>
        <taxon>Chaetomiaceae</taxon>
        <taxon>Parachaetomium</taxon>
    </lineage>
</organism>
<dbReference type="AlphaFoldDB" id="A0AAN6SWG1"/>
<evidence type="ECO:0000256" key="1">
    <source>
        <dbReference type="SAM" id="MobiDB-lite"/>
    </source>
</evidence>
<evidence type="ECO:0000313" key="2">
    <source>
        <dbReference type="EMBL" id="KAK4044603.1"/>
    </source>
</evidence>
<reference evidence="3" key="1">
    <citation type="journal article" date="2023" name="Mol. Phylogenet. Evol.">
        <title>Genome-scale phylogeny and comparative genomics of the fungal order Sordariales.</title>
        <authorList>
            <person name="Hensen N."/>
            <person name="Bonometti L."/>
            <person name="Westerberg I."/>
            <person name="Brannstrom I.O."/>
            <person name="Guillou S."/>
            <person name="Cros-Aarteil S."/>
            <person name="Calhoun S."/>
            <person name="Haridas S."/>
            <person name="Kuo A."/>
            <person name="Mondo S."/>
            <person name="Pangilinan J."/>
            <person name="Riley R."/>
            <person name="LaButti K."/>
            <person name="Andreopoulos B."/>
            <person name="Lipzen A."/>
            <person name="Chen C."/>
            <person name="Yan M."/>
            <person name="Daum C."/>
            <person name="Ng V."/>
            <person name="Clum A."/>
            <person name="Steindorff A."/>
            <person name="Ohm R.A."/>
            <person name="Martin F."/>
            <person name="Silar P."/>
            <person name="Natvig D.O."/>
            <person name="Lalanne C."/>
            <person name="Gautier V."/>
            <person name="Ament-Velasquez S.L."/>
            <person name="Kruys A."/>
            <person name="Hutchinson M.I."/>
            <person name="Powell A.J."/>
            <person name="Barry K."/>
            <person name="Miller A.N."/>
            <person name="Grigoriev I.V."/>
            <person name="Debuchy R."/>
            <person name="Gladieux P."/>
            <person name="Hiltunen Thoren M."/>
            <person name="Johannesson H."/>
        </authorList>
    </citation>
    <scope>NUCLEOTIDE SEQUENCE [LARGE SCALE GENOMIC DNA]</scope>
    <source>
        <strain evidence="3">CBS 284.82</strain>
    </source>
</reference>
<accession>A0AAN6SWG1</accession>
<name>A0AAN6SWG1_9PEZI</name>
<gene>
    <name evidence="2" type="ORF">C8A01DRAFT_31099</name>
</gene>
<dbReference type="Proteomes" id="UP001303115">
    <property type="component" value="Unassembled WGS sequence"/>
</dbReference>
<keyword evidence="3" id="KW-1185">Reference proteome</keyword>
<evidence type="ECO:0000313" key="3">
    <source>
        <dbReference type="Proteomes" id="UP001303115"/>
    </source>
</evidence>
<feature type="compositionally biased region" description="Basic and acidic residues" evidence="1">
    <location>
        <begin position="100"/>
        <end position="123"/>
    </location>
</feature>
<dbReference type="EMBL" id="MU854317">
    <property type="protein sequence ID" value="KAK4044603.1"/>
    <property type="molecule type" value="Genomic_DNA"/>
</dbReference>
<proteinExistence type="predicted"/>
<comment type="caution">
    <text evidence="2">The sequence shown here is derived from an EMBL/GenBank/DDBJ whole genome shotgun (WGS) entry which is preliminary data.</text>
</comment>
<feature type="compositionally biased region" description="Low complexity" evidence="1">
    <location>
        <begin position="54"/>
        <end position="94"/>
    </location>
</feature>
<feature type="region of interest" description="Disordered" evidence="1">
    <location>
        <begin position="43"/>
        <end position="132"/>
    </location>
</feature>
<sequence>MSNSSPKDTTKDTTSTSTSKYDCPKTSSKIDSAYKTWDRIAEKIATTPSPSKVTMSNSSSKDTTSSSSVSTFSSASTLTNNTDSDKSTSTSTSKYPTWDKVAEKIASRSSESKYSFDSKKDKSGYSAADYKP</sequence>